<gene>
    <name evidence="2" type="ORF">AZ34_17070</name>
</gene>
<dbReference type="CDD" id="cd09874">
    <property type="entry name" value="PIN_MT3492-like"/>
    <property type="match status" value="1"/>
</dbReference>
<comment type="caution">
    <text evidence="2">The sequence shown here is derived from an EMBL/GenBank/DDBJ whole genome shotgun (WGS) entry which is preliminary data.</text>
</comment>
<sequence>MIYVDTTVIAALLMQEPNSAATATWYAASKDELVSSVWTMTEFSQVLGWKQRSQQLNADQARAVWERFQRLIGSDLRLLPVDALDHHRAAQMAQDPASQFGAAEALHLACAERAGAKGVATLNEALARQAQKLKLKPVPLTA</sequence>
<dbReference type="InterPro" id="IPR029060">
    <property type="entry name" value="PIN-like_dom_sf"/>
</dbReference>
<dbReference type="RefSeq" id="WP_035610202.1">
    <property type="nucleotide sequence ID" value="NZ_JEMG01000001.1"/>
</dbReference>
<dbReference type="Gene3D" id="3.40.50.1010">
    <property type="entry name" value="5'-nuclease"/>
    <property type="match status" value="1"/>
</dbReference>
<name>A0A016XLB9_9BURK</name>
<dbReference type="SUPFAM" id="SSF88723">
    <property type="entry name" value="PIN domain-like"/>
    <property type="match status" value="1"/>
</dbReference>
<dbReference type="Pfam" id="PF01850">
    <property type="entry name" value="PIN"/>
    <property type="match status" value="1"/>
</dbReference>
<dbReference type="EMBL" id="JEMG01000001">
    <property type="protein sequence ID" value="EYC52606.1"/>
    <property type="molecule type" value="Genomic_DNA"/>
</dbReference>
<organism evidence="2 3">
    <name type="scientific">Hylemonella gracilis str. Niagara R</name>
    <dbReference type="NCBI Taxonomy" id="1458275"/>
    <lineage>
        <taxon>Bacteria</taxon>
        <taxon>Pseudomonadati</taxon>
        <taxon>Pseudomonadota</taxon>
        <taxon>Betaproteobacteria</taxon>
        <taxon>Burkholderiales</taxon>
        <taxon>Comamonadaceae</taxon>
        <taxon>Hylemonella</taxon>
    </lineage>
</organism>
<proteinExistence type="predicted"/>
<dbReference type="OrthoDB" id="557780at2"/>
<reference evidence="2 3" key="1">
    <citation type="submission" date="2014-02" db="EMBL/GenBank/DDBJ databases">
        <title>Draft Genome of Hylemonella gracilis isolated from the Niagara River.</title>
        <authorList>
            <person name="Pawlowski D.R."/>
            <person name="Koudelka G.B."/>
        </authorList>
    </citation>
    <scope>NUCLEOTIDE SEQUENCE [LARGE SCALE GENOMIC DNA]</scope>
    <source>
        <strain evidence="2 3">Niagara R</strain>
    </source>
</reference>
<dbReference type="Proteomes" id="UP000023268">
    <property type="component" value="Unassembled WGS sequence"/>
</dbReference>
<dbReference type="eggNOG" id="COG1848">
    <property type="taxonomic scope" value="Bacteria"/>
</dbReference>
<evidence type="ECO:0000259" key="1">
    <source>
        <dbReference type="Pfam" id="PF01850"/>
    </source>
</evidence>
<accession>A0A016XLB9</accession>
<protein>
    <submittedName>
        <fullName evidence="2">Twitching motility protein PilT</fullName>
    </submittedName>
</protein>
<evidence type="ECO:0000313" key="3">
    <source>
        <dbReference type="Proteomes" id="UP000023268"/>
    </source>
</evidence>
<dbReference type="InterPro" id="IPR002716">
    <property type="entry name" value="PIN_dom"/>
</dbReference>
<evidence type="ECO:0000313" key="2">
    <source>
        <dbReference type="EMBL" id="EYC52606.1"/>
    </source>
</evidence>
<dbReference type="AlphaFoldDB" id="A0A016XLB9"/>
<feature type="domain" description="PIN" evidence="1">
    <location>
        <begin position="2"/>
        <end position="130"/>
    </location>
</feature>
<dbReference type="STRING" id="1458275.AZ34_17070"/>